<evidence type="ECO:0000313" key="3">
    <source>
        <dbReference type="EMBL" id="SNX34161.1"/>
    </source>
</evidence>
<feature type="signal peptide" evidence="1">
    <location>
        <begin position="1"/>
        <end position="27"/>
    </location>
</feature>
<dbReference type="EMBL" id="HAHK01000085">
    <property type="protein sequence ID" value="SNX33475.1"/>
    <property type="molecule type" value="Transcribed_RNA"/>
</dbReference>
<feature type="chain" id="PRO_5036357430" evidence="1">
    <location>
        <begin position="28"/>
        <end position="116"/>
    </location>
</feature>
<dbReference type="AlphaFoldDB" id="A0A4Q8K3H3"/>
<organism evidence="3">
    <name type="scientific">Liphistius sp. SGP-2016</name>
    <dbReference type="NCBI Taxonomy" id="1905180"/>
    <lineage>
        <taxon>Eukaryota</taxon>
        <taxon>Metazoa</taxon>
        <taxon>Ecdysozoa</taxon>
        <taxon>Arthropoda</taxon>
        <taxon>Chelicerata</taxon>
        <taxon>Arachnida</taxon>
        <taxon>Araneae</taxon>
        <taxon>Mesothelae</taxon>
        <taxon>Liphistiidae</taxon>
        <taxon>Liphistius</taxon>
    </lineage>
</organism>
<dbReference type="EMBL" id="HAHL01000150">
    <property type="protein sequence ID" value="SNX34161.1"/>
    <property type="molecule type" value="Transcribed_RNA"/>
</dbReference>
<sequence>MCHHHVVHRAGILTTVVLLVLVAMATGQILKNEPECLAEGGVCAPATSCPANSTLRSGLCPQQEPDGAVCCSQIPDNVDTCHGHGGRCDTGSACDNVEKFGQLDCDEGTECCLLIF</sequence>
<evidence type="ECO:0000256" key="1">
    <source>
        <dbReference type="SAM" id="SignalP"/>
    </source>
</evidence>
<keyword evidence="1" id="KW-0732">Signal</keyword>
<dbReference type="EMBL" id="HAHL01000048">
    <property type="protein sequence ID" value="SNX33081.1"/>
    <property type="molecule type" value="Transcribed_RNA"/>
</dbReference>
<reference evidence="3" key="1">
    <citation type="submission" date="2017-05" db="EMBL/GenBank/DDBJ databases">
        <authorList>
            <person name="QRISCLOUD D."/>
        </authorList>
    </citation>
    <scope>NUCLEOTIDE SEQUENCE</scope>
</reference>
<name>A0A4Q8K3H3_9ARAC</name>
<protein>
    <submittedName>
        <fullName evidence="2">U4-Liphistoxin-Lsp1a_1</fullName>
    </submittedName>
    <submittedName>
        <fullName evidence="3">U5-Liphistoxin-Lsp1a_1</fullName>
    </submittedName>
</protein>
<evidence type="ECO:0000313" key="2">
    <source>
        <dbReference type="EMBL" id="SNX32943.1"/>
    </source>
</evidence>
<reference evidence="3" key="2">
    <citation type="submission" date="2019-05" db="EMBL/GenBank/DDBJ databases">
        <title>Unravelling the molecular evolution of spider venoms.</title>
        <authorList>
            <person name="Pineda S."/>
        </authorList>
    </citation>
    <scope>NUCLEOTIDE SEQUENCE</scope>
</reference>
<dbReference type="EMBL" id="HAHK01000027">
    <property type="protein sequence ID" value="SNX32943.1"/>
    <property type="molecule type" value="Transcribed_RNA"/>
</dbReference>
<accession>A0A4Q8K3H3</accession>
<proteinExistence type="predicted"/>